<dbReference type="EMBL" id="JBJUIK010000008">
    <property type="protein sequence ID" value="KAL3519795.1"/>
    <property type="molecule type" value="Genomic_DNA"/>
</dbReference>
<evidence type="ECO:0000256" key="7">
    <source>
        <dbReference type="ARBA" id="ARBA00023242"/>
    </source>
</evidence>
<evidence type="ECO:0000256" key="4">
    <source>
        <dbReference type="ARBA" id="ARBA00023015"/>
    </source>
</evidence>
<keyword evidence="7" id="KW-0539">Nucleus</keyword>
<organism evidence="9 10">
    <name type="scientific">Cinchona calisaya</name>
    <dbReference type="NCBI Taxonomy" id="153742"/>
    <lineage>
        <taxon>Eukaryota</taxon>
        <taxon>Viridiplantae</taxon>
        <taxon>Streptophyta</taxon>
        <taxon>Embryophyta</taxon>
        <taxon>Tracheophyta</taxon>
        <taxon>Spermatophyta</taxon>
        <taxon>Magnoliopsida</taxon>
        <taxon>eudicotyledons</taxon>
        <taxon>Gunneridae</taxon>
        <taxon>Pentapetalae</taxon>
        <taxon>asterids</taxon>
        <taxon>lamiids</taxon>
        <taxon>Gentianales</taxon>
        <taxon>Rubiaceae</taxon>
        <taxon>Cinchonoideae</taxon>
        <taxon>Cinchoneae</taxon>
        <taxon>Cinchona</taxon>
    </lineage>
</organism>
<evidence type="ECO:0000256" key="6">
    <source>
        <dbReference type="ARBA" id="ARBA00023163"/>
    </source>
</evidence>
<dbReference type="FunFam" id="3.30.730.10:FF:000001">
    <property type="entry name" value="Ethylene-responsive transcription factor 2"/>
    <property type="match status" value="1"/>
</dbReference>
<dbReference type="AlphaFoldDB" id="A0ABD2ZNN4"/>
<comment type="caution">
    <text evidence="9">The sequence shown here is derived from an EMBL/GenBank/DDBJ whole genome shotgun (WGS) entry which is preliminary data.</text>
</comment>
<proteinExistence type="predicted"/>
<keyword evidence="5" id="KW-0238">DNA-binding</keyword>
<name>A0ABD2ZNN4_9GENT</name>
<reference evidence="9 10" key="1">
    <citation type="submission" date="2024-11" db="EMBL/GenBank/DDBJ databases">
        <title>A near-complete genome assembly of Cinchona calisaya.</title>
        <authorList>
            <person name="Lian D.C."/>
            <person name="Zhao X.W."/>
            <person name="Wei L."/>
        </authorList>
    </citation>
    <scope>NUCLEOTIDE SEQUENCE [LARGE SCALE GENOMIC DNA]</scope>
    <source>
        <tissue evidence="9">Nenye</tissue>
    </source>
</reference>
<evidence type="ECO:0000313" key="9">
    <source>
        <dbReference type="EMBL" id="KAL3519795.1"/>
    </source>
</evidence>
<evidence type="ECO:0000313" key="10">
    <source>
        <dbReference type="Proteomes" id="UP001630127"/>
    </source>
</evidence>
<dbReference type="GO" id="GO:0005634">
    <property type="term" value="C:nucleus"/>
    <property type="evidence" value="ECO:0007669"/>
    <property type="project" value="UniProtKB-SubCell"/>
</dbReference>
<dbReference type="Pfam" id="PF00847">
    <property type="entry name" value="AP2"/>
    <property type="match status" value="1"/>
</dbReference>
<keyword evidence="10" id="KW-1185">Reference proteome</keyword>
<sequence>MAPRDKSAVAATATATGLKELHFRGVRKRPWGRYAAEIRDPGKKTRVWLGTFDTAEEAARAYDAAAREFRGPKAKTNFPQPEEINNVNMNNFVKINCVNNNINKGGSPSSQSSTVESSSREVFSPAAVAIAVADSSPSPLDLSLGGSVQFPFTNQNNQQFRLAPFAGRFVSGVVQPPPAVNASQAFYLDAFARHAMVKPESSHHLNAPRVTVAVDFLGVAGADAAVAVAVAGANGVHSESDSSSVIIDLNHSGDLKPQKINQVLNLNLDLNLPPPAENA</sequence>
<dbReference type="PANTHER" id="PTHR31677:SF228">
    <property type="entry name" value="ETHYLENE-RESPONSIVE TRANSCRIPTION FACTOR 10-RELATED"/>
    <property type="match status" value="1"/>
</dbReference>
<dbReference type="GO" id="GO:0003677">
    <property type="term" value="F:DNA binding"/>
    <property type="evidence" value="ECO:0007669"/>
    <property type="project" value="UniProtKB-KW"/>
</dbReference>
<keyword evidence="3" id="KW-0611">Plant defense</keyword>
<keyword evidence="6" id="KW-0804">Transcription</keyword>
<accession>A0ABD2ZNN4</accession>
<dbReference type="Gene3D" id="3.30.730.10">
    <property type="entry name" value="AP2/ERF domain"/>
    <property type="match status" value="1"/>
</dbReference>
<evidence type="ECO:0000259" key="8">
    <source>
        <dbReference type="PROSITE" id="PS51032"/>
    </source>
</evidence>
<gene>
    <name evidence="9" type="ORF">ACH5RR_017944</name>
</gene>
<protein>
    <recommendedName>
        <fullName evidence="8">AP2/ERF domain-containing protein</fullName>
    </recommendedName>
</protein>
<dbReference type="CDD" id="cd00018">
    <property type="entry name" value="AP2"/>
    <property type="match status" value="1"/>
</dbReference>
<dbReference type="GO" id="GO:0006952">
    <property type="term" value="P:defense response"/>
    <property type="evidence" value="ECO:0007669"/>
    <property type="project" value="UniProtKB-KW"/>
</dbReference>
<dbReference type="PROSITE" id="PS51032">
    <property type="entry name" value="AP2_ERF"/>
    <property type="match status" value="1"/>
</dbReference>
<comment type="subcellular location">
    <subcellularLocation>
        <location evidence="1">Nucleus</location>
    </subcellularLocation>
</comment>
<dbReference type="PRINTS" id="PR00367">
    <property type="entry name" value="ETHRSPELEMNT"/>
</dbReference>
<dbReference type="InterPro" id="IPR016177">
    <property type="entry name" value="DNA-bd_dom_sf"/>
</dbReference>
<keyword evidence="4" id="KW-0805">Transcription regulation</keyword>
<dbReference type="InterPro" id="IPR001471">
    <property type="entry name" value="AP2/ERF_dom"/>
</dbReference>
<evidence type="ECO:0000256" key="3">
    <source>
        <dbReference type="ARBA" id="ARBA00022821"/>
    </source>
</evidence>
<dbReference type="InterPro" id="IPR036955">
    <property type="entry name" value="AP2/ERF_dom_sf"/>
</dbReference>
<dbReference type="GO" id="GO:0009873">
    <property type="term" value="P:ethylene-activated signaling pathway"/>
    <property type="evidence" value="ECO:0007669"/>
    <property type="project" value="UniProtKB-KW"/>
</dbReference>
<evidence type="ECO:0000256" key="2">
    <source>
        <dbReference type="ARBA" id="ARBA00022745"/>
    </source>
</evidence>
<dbReference type="Proteomes" id="UP001630127">
    <property type="component" value="Unassembled WGS sequence"/>
</dbReference>
<keyword evidence="2" id="KW-0936">Ethylene signaling pathway</keyword>
<feature type="domain" description="AP2/ERF" evidence="8">
    <location>
        <begin position="22"/>
        <end position="79"/>
    </location>
</feature>
<dbReference type="PANTHER" id="PTHR31677">
    <property type="entry name" value="AP2 DOMAIN CLASS TRANSCRIPTION FACTOR"/>
    <property type="match status" value="1"/>
</dbReference>
<dbReference type="SMART" id="SM00380">
    <property type="entry name" value="AP2"/>
    <property type="match status" value="1"/>
</dbReference>
<dbReference type="SUPFAM" id="SSF54171">
    <property type="entry name" value="DNA-binding domain"/>
    <property type="match status" value="1"/>
</dbReference>
<evidence type="ECO:0000256" key="1">
    <source>
        <dbReference type="ARBA" id="ARBA00004123"/>
    </source>
</evidence>
<evidence type="ECO:0000256" key="5">
    <source>
        <dbReference type="ARBA" id="ARBA00023125"/>
    </source>
</evidence>